<accession>A0A0A9F9Y7</accession>
<protein>
    <submittedName>
        <fullName evidence="1">Uncharacterized protein</fullName>
    </submittedName>
</protein>
<reference evidence="1" key="1">
    <citation type="submission" date="2014-09" db="EMBL/GenBank/DDBJ databases">
        <authorList>
            <person name="Magalhaes I.L.F."/>
            <person name="Oliveira U."/>
            <person name="Santos F.R."/>
            <person name="Vidigal T.H.D.A."/>
            <person name="Brescovit A.D."/>
            <person name="Santos A.J."/>
        </authorList>
    </citation>
    <scope>NUCLEOTIDE SEQUENCE</scope>
    <source>
        <tissue evidence="1">Shoot tissue taken approximately 20 cm above the soil surface</tissue>
    </source>
</reference>
<name>A0A0A9F9Y7_ARUDO</name>
<reference evidence="1" key="2">
    <citation type="journal article" date="2015" name="Data Brief">
        <title>Shoot transcriptome of the giant reed, Arundo donax.</title>
        <authorList>
            <person name="Barrero R.A."/>
            <person name="Guerrero F.D."/>
            <person name="Moolhuijzen P."/>
            <person name="Goolsby J.A."/>
            <person name="Tidwell J."/>
            <person name="Bellgard S.E."/>
            <person name="Bellgard M.I."/>
        </authorList>
    </citation>
    <scope>NUCLEOTIDE SEQUENCE</scope>
    <source>
        <tissue evidence="1">Shoot tissue taken approximately 20 cm above the soil surface</tissue>
    </source>
</reference>
<sequence>MFWVTFLVKSLALWLDFLFHSFFPLTLATP</sequence>
<dbReference type="EMBL" id="GBRH01189867">
    <property type="protein sequence ID" value="JAE08029.1"/>
    <property type="molecule type" value="Transcribed_RNA"/>
</dbReference>
<dbReference type="AlphaFoldDB" id="A0A0A9F9Y7"/>
<evidence type="ECO:0000313" key="1">
    <source>
        <dbReference type="EMBL" id="JAE08029.1"/>
    </source>
</evidence>
<proteinExistence type="predicted"/>
<organism evidence="1">
    <name type="scientific">Arundo donax</name>
    <name type="common">Giant reed</name>
    <name type="synonym">Donax arundinaceus</name>
    <dbReference type="NCBI Taxonomy" id="35708"/>
    <lineage>
        <taxon>Eukaryota</taxon>
        <taxon>Viridiplantae</taxon>
        <taxon>Streptophyta</taxon>
        <taxon>Embryophyta</taxon>
        <taxon>Tracheophyta</taxon>
        <taxon>Spermatophyta</taxon>
        <taxon>Magnoliopsida</taxon>
        <taxon>Liliopsida</taxon>
        <taxon>Poales</taxon>
        <taxon>Poaceae</taxon>
        <taxon>PACMAD clade</taxon>
        <taxon>Arundinoideae</taxon>
        <taxon>Arundineae</taxon>
        <taxon>Arundo</taxon>
    </lineage>
</organism>